<feature type="transmembrane region" description="Helical" evidence="1">
    <location>
        <begin position="12"/>
        <end position="30"/>
    </location>
</feature>
<dbReference type="EMBL" id="FPBD01000006">
    <property type="protein sequence ID" value="SFU01036.1"/>
    <property type="molecule type" value="Genomic_DNA"/>
</dbReference>
<keyword evidence="1" id="KW-1133">Transmembrane helix</keyword>
<accession>A0A1I7CNK2</accession>
<dbReference type="RefSeq" id="WP_164845319.1">
    <property type="nucleotide sequence ID" value="NZ_FPBD01000006.1"/>
</dbReference>
<reference evidence="3" key="1">
    <citation type="submission" date="2016-10" db="EMBL/GenBank/DDBJ databases">
        <authorList>
            <person name="Varghese N."/>
            <person name="Submissions S."/>
        </authorList>
    </citation>
    <scope>NUCLEOTIDE SEQUENCE [LARGE SCALE GENOMIC DNA]</scope>
    <source>
        <strain evidence="3">DSM 17465</strain>
    </source>
</reference>
<evidence type="ECO:0000256" key="1">
    <source>
        <dbReference type="SAM" id="Phobius"/>
    </source>
</evidence>
<protein>
    <submittedName>
        <fullName evidence="2">Uncharacterized protein</fullName>
    </submittedName>
</protein>
<sequence>MQRAYRKAHRTIWFVLAFLIPIILGLALLMRPTGTHEEPPVPLDAAAKSVLEANQ</sequence>
<keyword evidence="3" id="KW-1185">Reference proteome</keyword>
<keyword evidence="1" id="KW-0812">Transmembrane</keyword>
<keyword evidence="1" id="KW-0472">Membrane</keyword>
<evidence type="ECO:0000313" key="3">
    <source>
        <dbReference type="Proteomes" id="UP000183371"/>
    </source>
</evidence>
<evidence type="ECO:0000313" key="2">
    <source>
        <dbReference type="EMBL" id="SFU01036.1"/>
    </source>
</evidence>
<dbReference type="AlphaFoldDB" id="A0A1I7CNK2"/>
<dbReference type="Proteomes" id="UP000183371">
    <property type="component" value="Unassembled WGS sequence"/>
</dbReference>
<name>A0A1I7CNK2_9HYPH</name>
<organism evidence="2 3">
    <name type="scientific">Pseudovibrio denitrificans</name>
    <dbReference type="NCBI Taxonomy" id="258256"/>
    <lineage>
        <taxon>Bacteria</taxon>
        <taxon>Pseudomonadati</taxon>
        <taxon>Pseudomonadota</taxon>
        <taxon>Alphaproteobacteria</taxon>
        <taxon>Hyphomicrobiales</taxon>
        <taxon>Stappiaceae</taxon>
        <taxon>Pseudovibrio</taxon>
    </lineage>
</organism>
<gene>
    <name evidence="2" type="ORF">SAMN05444141_106196</name>
</gene>
<proteinExistence type="predicted"/>